<gene>
    <name evidence="1" type="ORF">GMORB2_3562</name>
</gene>
<comment type="caution">
    <text evidence="1">The sequence shown here is derived from an EMBL/GenBank/DDBJ whole genome shotgun (WGS) entry which is preliminary data.</text>
</comment>
<dbReference type="InterPro" id="IPR032675">
    <property type="entry name" value="LRR_dom_sf"/>
</dbReference>
<name>A0A9P4YQE4_9HYPO</name>
<dbReference type="RefSeq" id="XP_035318526.1">
    <property type="nucleotide sequence ID" value="XM_035465538.1"/>
</dbReference>
<keyword evidence="2" id="KW-1185">Reference proteome</keyword>
<organism evidence="1 2">
    <name type="scientific">Geosmithia morbida</name>
    <dbReference type="NCBI Taxonomy" id="1094350"/>
    <lineage>
        <taxon>Eukaryota</taxon>
        <taxon>Fungi</taxon>
        <taxon>Dikarya</taxon>
        <taxon>Ascomycota</taxon>
        <taxon>Pezizomycotina</taxon>
        <taxon>Sordariomycetes</taxon>
        <taxon>Hypocreomycetidae</taxon>
        <taxon>Hypocreales</taxon>
        <taxon>Bionectriaceae</taxon>
        <taxon>Geosmithia</taxon>
    </lineage>
</organism>
<proteinExistence type="predicted"/>
<dbReference type="EMBL" id="JAANYQ010000020">
    <property type="protein sequence ID" value="KAF4119874.1"/>
    <property type="molecule type" value="Genomic_DNA"/>
</dbReference>
<sequence length="495" mass="56002">MDASRPGLPQLSSELKTLVCDQLRDIDTDSLRQLRLASREFNDIATPVYYRTLVLNELLVHEDAQTLYPVTLFQNIACFTKHLVIRSTLDPTGVRRILSLTASLSSITWQFEQVDLNTGGTWFPSDVLDLDGMRQQGTRLHIEDLPTRQLDSDTYLRAVPSDLLTSIKVASLAPPLTGRLPELKRLMLHSRSLEAFHYRDRGQGSQLKFDRGERMPPLVDLSLVSYDWNHSEQQVREHWDFSRLESLELLSVPYYNFISSVPRGSLWGLRALHLDDFSAHLPDRRREATALLHDLLLDGIGGLTSLGVTCHVRRLGLDAILRHGHGLESLRLRDHVGFGTDGTRCPTLDPRDLSVLAVHLVCLRTLELDMDTRLCRADQFLAAILLGFPRLETLTLHIPTTISINENDDDDIPYGAEDPDRDQVSAILTMLVDGRPDLPWKQVTINVGGWKRILVRRLSPAWRSLNMRGIFAERCFVMNGDGNGCYTTREIEGGF</sequence>
<dbReference type="OrthoDB" id="3594971at2759"/>
<dbReference type="GeneID" id="55969790"/>
<reference evidence="1" key="1">
    <citation type="submission" date="2020-03" db="EMBL/GenBank/DDBJ databases">
        <title>Site-based positive gene gene selection in Geosmithia morbida across the United States reveals a broad range of putative effectors and factors for local host and environmental adapation.</title>
        <authorList>
            <person name="Onufrak A."/>
            <person name="Murdoch R.W."/>
            <person name="Gazis R."/>
            <person name="Huff M."/>
            <person name="Staton M."/>
            <person name="Klingeman W."/>
            <person name="Hadziabdic D."/>
        </authorList>
    </citation>
    <scope>NUCLEOTIDE SEQUENCE</scope>
    <source>
        <strain evidence="1">1262</strain>
    </source>
</reference>
<dbReference type="Gene3D" id="3.80.10.10">
    <property type="entry name" value="Ribonuclease Inhibitor"/>
    <property type="match status" value="1"/>
</dbReference>
<dbReference type="AlphaFoldDB" id="A0A9P4YQE4"/>
<evidence type="ECO:0000313" key="2">
    <source>
        <dbReference type="Proteomes" id="UP000749293"/>
    </source>
</evidence>
<evidence type="ECO:0000313" key="1">
    <source>
        <dbReference type="EMBL" id="KAF4119874.1"/>
    </source>
</evidence>
<accession>A0A9P4YQE4</accession>
<dbReference type="Proteomes" id="UP000749293">
    <property type="component" value="Unassembled WGS sequence"/>
</dbReference>
<protein>
    <submittedName>
        <fullName evidence="1">Uncharacterized protein</fullName>
    </submittedName>
</protein>